<organism evidence="4 5">
    <name type="scientific">Tetracentron sinense</name>
    <name type="common">Spur-leaf</name>
    <dbReference type="NCBI Taxonomy" id="13715"/>
    <lineage>
        <taxon>Eukaryota</taxon>
        <taxon>Viridiplantae</taxon>
        <taxon>Streptophyta</taxon>
        <taxon>Embryophyta</taxon>
        <taxon>Tracheophyta</taxon>
        <taxon>Spermatophyta</taxon>
        <taxon>Magnoliopsida</taxon>
        <taxon>Trochodendrales</taxon>
        <taxon>Trochodendraceae</taxon>
        <taxon>Tetracentron</taxon>
    </lineage>
</organism>
<sequence>MSDTILIGKQTWPELLRQPIDVAERTVLSENPNVKFVVVIENGKPRLHDINCNRVILYVTQQVTGIVIEIPRVQ</sequence>
<dbReference type="EMBL" id="JABCRI010000008">
    <property type="protein sequence ID" value="KAF8401831.1"/>
    <property type="molecule type" value="Genomic_DNA"/>
</dbReference>
<evidence type="ECO:0000313" key="5">
    <source>
        <dbReference type="Proteomes" id="UP000655225"/>
    </source>
</evidence>
<keyword evidence="3" id="KW-0722">Serine protease inhibitor</keyword>
<dbReference type="PANTHER" id="PTHR33091:SF29">
    <property type="entry name" value="SUBTILISIN INHIBITOR 1"/>
    <property type="match status" value="1"/>
</dbReference>
<dbReference type="Gene3D" id="3.30.10.10">
    <property type="entry name" value="Trypsin Inhibitor V, subunit A"/>
    <property type="match status" value="1"/>
</dbReference>
<dbReference type="Proteomes" id="UP000655225">
    <property type="component" value="Unassembled WGS sequence"/>
</dbReference>
<protein>
    <submittedName>
        <fullName evidence="4">Uncharacterized protein</fullName>
    </submittedName>
</protein>
<gene>
    <name evidence="4" type="ORF">HHK36_012777</name>
</gene>
<comment type="similarity">
    <text evidence="1">Belongs to the protease inhibitor I13 (potato type I serine protease inhibitor) family.</text>
</comment>
<dbReference type="AlphaFoldDB" id="A0A834Z9Q0"/>
<dbReference type="PANTHER" id="PTHR33091">
    <property type="entry name" value="PROTEIN, PUTATIVE, EXPRESSED-RELATED"/>
    <property type="match status" value="1"/>
</dbReference>
<dbReference type="SUPFAM" id="SSF54654">
    <property type="entry name" value="CI-2 family of serine protease inhibitors"/>
    <property type="match status" value="1"/>
</dbReference>
<evidence type="ECO:0000313" key="4">
    <source>
        <dbReference type="EMBL" id="KAF8401831.1"/>
    </source>
</evidence>
<evidence type="ECO:0000256" key="1">
    <source>
        <dbReference type="ARBA" id="ARBA00008210"/>
    </source>
</evidence>
<dbReference type="InterPro" id="IPR036354">
    <property type="entry name" value="Prot_inh_pot1_sf"/>
</dbReference>
<comment type="caution">
    <text evidence="4">The sequence shown here is derived from an EMBL/GenBank/DDBJ whole genome shotgun (WGS) entry which is preliminary data.</text>
</comment>
<proteinExistence type="inferred from homology"/>
<keyword evidence="2" id="KW-0646">Protease inhibitor</keyword>
<dbReference type="GO" id="GO:0004867">
    <property type="term" value="F:serine-type endopeptidase inhibitor activity"/>
    <property type="evidence" value="ECO:0007669"/>
    <property type="project" value="UniProtKB-KW"/>
</dbReference>
<dbReference type="GO" id="GO:0009611">
    <property type="term" value="P:response to wounding"/>
    <property type="evidence" value="ECO:0007669"/>
    <property type="project" value="InterPro"/>
</dbReference>
<dbReference type="InterPro" id="IPR000864">
    <property type="entry name" value="Prot_inh_pot1"/>
</dbReference>
<evidence type="ECO:0000256" key="3">
    <source>
        <dbReference type="ARBA" id="ARBA00022900"/>
    </source>
</evidence>
<name>A0A834Z9Q0_TETSI</name>
<dbReference type="Pfam" id="PF00280">
    <property type="entry name" value="potato_inhibit"/>
    <property type="match status" value="1"/>
</dbReference>
<accession>A0A834Z9Q0</accession>
<reference evidence="4 5" key="1">
    <citation type="submission" date="2020-04" db="EMBL/GenBank/DDBJ databases">
        <title>Plant Genome Project.</title>
        <authorList>
            <person name="Zhang R.-G."/>
        </authorList>
    </citation>
    <scope>NUCLEOTIDE SEQUENCE [LARGE SCALE GENOMIC DNA]</scope>
    <source>
        <strain evidence="4">YNK0</strain>
        <tissue evidence="4">Leaf</tissue>
    </source>
</reference>
<keyword evidence="5" id="KW-1185">Reference proteome</keyword>
<evidence type="ECO:0000256" key="2">
    <source>
        <dbReference type="ARBA" id="ARBA00022690"/>
    </source>
</evidence>